<evidence type="ECO:0000259" key="3">
    <source>
        <dbReference type="PROSITE" id="PS50115"/>
    </source>
</evidence>
<keyword evidence="1" id="KW-0479">Metal-binding</keyword>
<dbReference type="InterPro" id="IPR037278">
    <property type="entry name" value="ARFGAP/RecO"/>
</dbReference>
<feature type="compositionally biased region" description="Basic and acidic residues" evidence="2">
    <location>
        <begin position="246"/>
        <end position="277"/>
    </location>
</feature>
<dbReference type="PANTHER" id="PTHR46085">
    <property type="entry name" value="ARFGAP/RECO-RELATED"/>
    <property type="match status" value="1"/>
</dbReference>
<dbReference type="Proteomes" id="UP000325315">
    <property type="component" value="Unassembled WGS sequence"/>
</dbReference>
<dbReference type="CDD" id="cd08838">
    <property type="entry name" value="ArfGap_AGFG"/>
    <property type="match status" value="1"/>
</dbReference>
<evidence type="ECO:0000256" key="1">
    <source>
        <dbReference type="PROSITE-ProRule" id="PRU00288"/>
    </source>
</evidence>
<protein>
    <submittedName>
        <fullName evidence="4">Putative ADP-ribosylation factor GTPase-activating protein AGD14</fullName>
    </submittedName>
</protein>
<dbReference type="SUPFAM" id="SSF57863">
    <property type="entry name" value="ArfGap/RecO-like zinc finger"/>
    <property type="match status" value="1"/>
</dbReference>
<evidence type="ECO:0000256" key="2">
    <source>
        <dbReference type="SAM" id="MobiDB-lite"/>
    </source>
</evidence>
<comment type="caution">
    <text evidence="4">The sequence shown here is derived from an EMBL/GenBank/DDBJ whole genome shotgun (WGS) entry which is preliminary data.</text>
</comment>
<dbReference type="Pfam" id="PF01412">
    <property type="entry name" value="ArfGap"/>
    <property type="match status" value="1"/>
</dbReference>
<accession>A0A5B6W5S1</accession>
<dbReference type="PROSITE" id="PS50115">
    <property type="entry name" value="ARFGAP"/>
    <property type="match status" value="1"/>
</dbReference>
<feature type="compositionally biased region" description="Polar residues" evidence="2">
    <location>
        <begin position="353"/>
        <end position="366"/>
    </location>
</feature>
<keyword evidence="5" id="KW-1185">Reference proteome</keyword>
<name>A0A5B6W5S1_9ROSI</name>
<feature type="region of interest" description="Disordered" evidence="2">
    <location>
        <begin position="609"/>
        <end position="636"/>
    </location>
</feature>
<gene>
    <name evidence="4" type="ORF">EPI10_010906</name>
</gene>
<dbReference type="GO" id="GO:0005096">
    <property type="term" value="F:GTPase activator activity"/>
    <property type="evidence" value="ECO:0007669"/>
    <property type="project" value="InterPro"/>
</dbReference>
<keyword evidence="1" id="KW-0862">Zinc</keyword>
<dbReference type="GO" id="GO:0008270">
    <property type="term" value="F:zinc ion binding"/>
    <property type="evidence" value="ECO:0007669"/>
    <property type="project" value="UniProtKB-KW"/>
</dbReference>
<feature type="region of interest" description="Disordered" evidence="2">
    <location>
        <begin position="295"/>
        <end position="380"/>
    </location>
</feature>
<dbReference type="InterPro" id="IPR001164">
    <property type="entry name" value="ArfGAP_dom"/>
</dbReference>
<feature type="region of interest" description="Disordered" evidence="2">
    <location>
        <begin position="679"/>
        <end position="702"/>
    </location>
</feature>
<evidence type="ECO:0000313" key="4">
    <source>
        <dbReference type="EMBL" id="KAA3476981.1"/>
    </source>
</evidence>
<dbReference type="SMART" id="SM00105">
    <property type="entry name" value="ArfGap"/>
    <property type="match status" value="1"/>
</dbReference>
<feature type="domain" description="Arf-GAP" evidence="3">
    <location>
        <begin position="64"/>
        <end position="199"/>
    </location>
</feature>
<sequence>MIIFYCSVIYIIFLELDRNLLSKKPPHSSKHVTIYLFALFSVVRVQNAGLSVMASRLKEDEKNERIIRALLKQPENRRCINCNSLCLYFVIVLLFANLSAEQGPQYVCTSFWTFVCTTCSGIHREFTHRVKSVSMAKFTSQEVSALQEGGNQRAKEIYFKEWDPQRNSVPDSSNVERLRDFIKHVYVDRRYSGGRNYDKPPRGKMGDKEDFYENRRTDGYQGGSRSPPYEDTYERRFSERSSPGGRNDDRNSRYGYDERRSPGYDQESRQYSDYRSPARHEVVNDWCREDRFANGRKPEDHRVSDGDPKLEGRSPERPKDLESSSPLVARPVREILGENVVPLRISEPPKANGSRTIDGPQTQRTASSSSLGSTGGNPAEVKLEMTGSLIDFDADPEPPVASTVTQAPQTTETQSVVQTISSSNDQNWASFDFASQKNVSQARSNVNTLDSVLSQLSVPASVPGDQSGVYSSVSGQIPAPMANVNGTPLGINSNIALTRQIKMSPFGAAAPAAAPVSNFSTLPSTGALAAAPGLMPVNGGSPQVGGYNAGQQPNMQQQQTSFFSAAGGQSTIQQFIPPVDGASTNQPWNFAPSQHMLGSLSASVAQIPQAVSKPTQDATSTIASKPPTETKESGRKELPADLFASNYPSYTAAAPGWQTGPPHGMGLTMQYNTAVPMSSLPQSSRSINPFDLGSEAPPVQTQTFPSMASLQGALPNMPPSSGPVPTSSLGTPSSAWMSPQSLPYASGMSLQLPYASSVAQRPYPGAQLPNSLPPSSHQIGGIGSEVSFGFVNTDQQVAGRLAAPAAPQPFSSVGGNPFG</sequence>
<dbReference type="Gene3D" id="1.10.220.150">
    <property type="entry name" value="Arf GTPase activating protein"/>
    <property type="match status" value="1"/>
</dbReference>
<dbReference type="EMBL" id="SMMG02000004">
    <property type="protein sequence ID" value="KAA3476981.1"/>
    <property type="molecule type" value="Genomic_DNA"/>
</dbReference>
<feature type="compositionally biased region" description="Basic and acidic residues" evidence="2">
    <location>
        <begin position="295"/>
        <end position="322"/>
    </location>
</feature>
<dbReference type="InterPro" id="IPR044820">
    <property type="entry name" value="AGD14-like"/>
</dbReference>
<dbReference type="InterPro" id="IPR038508">
    <property type="entry name" value="ArfGAP_dom_sf"/>
</dbReference>
<dbReference type="AlphaFoldDB" id="A0A5B6W5S1"/>
<feature type="compositionally biased region" description="Polar residues" evidence="2">
    <location>
        <begin position="723"/>
        <end position="734"/>
    </location>
</feature>
<evidence type="ECO:0000313" key="5">
    <source>
        <dbReference type="Proteomes" id="UP000325315"/>
    </source>
</evidence>
<reference evidence="5" key="1">
    <citation type="journal article" date="2019" name="Plant Biotechnol. J.">
        <title>Genome sequencing of the Australian wild diploid species Gossypium australe highlights disease resistance and delayed gland morphogenesis.</title>
        <authorList>
            <person name="Cai Y."/>
            <person name="Cai X."/>
            <person name="Wang Q."/>
            <person name="Wang P."/>
            <person name="Zhang Y."/>
            <person name="Cai C."/>
            <person name="Xu Y."/>
            <person name="Wang K."/>
            <person name="Zhou Z."/>
            <person name="Wang C."/>
            <person name="Geng S."/>
            <person name="Li B."/>
            <person name="Dong Q."/>
            <person name="Hou Y."/>
            <person name="Wang H."/>
            <person name="Ai P."/>
            <person name="Liu Z."/>
            <person name="Yi F."/>
            <person name="Sun M."/>
            <person name="An G."/>
            <person name="Cheng J."/>
            <person name="Zhang Y."/>
            <person name="Shi Q."/>
            <person name="Xie Y."/>
            <person name="Shi X."/>
            <person name="Chang Y."/>
            <person name="Huang F."/>
            <person name="Chen Y."/>
            <person name="Hong S."/>
            <person name="Mi L."/>
            <person name="Sun Q."/>
            <person name="Zhang L."/>
            <person name="Zhou B."/>
            <person name="Peng R."/>
            <person name="Zhang X."/>
            <person name="Liu F."/>
        </authorList>
    </citation>
    <scope>NUCLEOTIDE SEQUENCE [LARGE SCALE GENOMIC DNA]</scope>
    <source>
        <strain evidence="5">cv. PA1801</strain>
    </source>
</reference>
<feature type="region of interest" description="Disordered" evidence="2">
    <location>
        <begin position="715"/>
        <end position="734"/>
    </location>
</feature>
<dbReference type="OrthoDB" id="6036at2759"/>
<feature type="region of interest" description="Disordered" evidence="2">
    <location>
        <begin position="192"/>
        <end position="277"/>
    </location>
</feature>
<dbReference type="PRINTS" id="PR00405">
    <property type="entry name" value="REVINTRACTNG"/>
</dbReference>
<dbReference type="PANTHER" id="PTHR46085:SF3">
    <property type="entry name" value="ARF GTPASE ACTIVATING PROTEIN"/>
    <property type="match status" value="1"/>
</dbReference>
<feature type="compositionally biased region" description="Basic and acidic residues" evidence="2">
    <location>
        <begin position="192"/>
        <end position="218"/>
    </location>
</feature>
<organism evidence="4 5">
    <name type="scientific">Gossypium australe</name>
    <dbReference type="NCBI Taxonomy" id="47621"/>
    <lineage>
        <taxon>Eukaryota</taxon>
        <taxon>Viridiplantae</taxon>
        <taxon>Streptophyta</taxon>
        <taxon>Embryophyta</taxon>
        <taxon>Tracheophyta</taxon>
        <taxon>Spermatophyta</taxon>
        <taxon>Magnoliopsida</taxon>
        <taxon>eudicotyledons</taxon>
        <taxon>Gunneridae</taxon>
        <taxon>Pentapetalae</taxon>
        <taxon>rosids</taxon>
        <taxon>malvids</taxon>
        <taxon>Malvales</taxon>
        <taxon>Malvaceae</taxon>
        <taxon>Malvoideae</taxon>
        <taxon>Gossypium</taxon>
    </lineage>
</organism>
<feature type="compositionally biased region" description="Polar residues" evidence="2">
    <location>
        <begin position="612"/>
        <end position="623"/>
    </location>
</feature>
<proteinExistence type="predicted"/>
<keyword evidence="1" id="KW-0863">Zinc-finger</keyword>